<name>A0A6I6MGQ5_9CAUL</name>
<accession>A0A6I6MGQ5</accession>
<proteinExistence type="predicted"/>
<sequence>MNLVSFIFGERPSSRRYITEPPENVTWRSIRPKAVQLPVRAWRAEADRELQTSHGVLHARGGEDFIVNHGDENYAVVSPDIFERTYEPLGGGLYRKRTDVTLRYFTLDHAATIQTLEGEQHARRGDWIVQGVNGELWPVPPETAREKYEPA</sequence>
<reference evidence="2" key="1">
    <citation type="submission" date="2019-12" db="EMBL/GenBank/DDBJ databases">
        <title>Complete genome of Terracaulis silvestris 0127_4.</title>
        <authorList>
            <person name="Vieira S."/>
            <person name="Riedel T."/>
            <person name="Sproer C."/>
            <person name="Pascual J."/>
            <person name="Boedeker C."/>
            <person name="Overmann J."/>
        </authorList>
    </citation>
    <scope>NUCLEOTIDE SEQUENCE [LARGE SCALE GENOMIC DNA]</scope>
    <source>
        <strain evidence="2">0127_4</strain>
    </source>
</reference>
<dbReference type="KEGG" id="tsv:DSM104635_00674"/>
<organism evidence="1 2">
    <name type="scientific">Terricaulis silvestris</name>
    <dbReference type="NCBI Taxonomy" id="2686094"/>
    <lineage>
        <taxon>Bacteria</taxon>
        <taxon>Pseudomonadati</taxon>
        <taxon>Pseudomonadota</taxon>
        <taxon>Alphaproteobacteria</taxon>
        <taxon>Caulobacterales</taxon>
        <taxon>Caulobacteraceae</taxon>
        <taxon>Terricaulis</taxon>
    </lineage>
</organism>
<dbReference type="Proteomes" id="UP000431269">
    <property type="component" value="Chromosome"/>
</dbReference>
<evidence type="ECO:0000313" key="1">
    <source>
        <dbReference type="EMBL" id="QGZ93860.1"/>
    </source>
</evidence>
<gene>
    <name evidence="1" type="ORF">DSM104635_00674</name>
</gene>
<protein>
    <submittedName>
        <fullName evidence="1">Uncharacterized protein</fullName>
    </submittedName>
</protein>
<evidence type="ECO:0000313" key="2">
    <source>
        <dbReference type="Proteomes" id="UP000431269"/>
    </source>
</evidence>
<keyword evidence="2" id="KW-1185">Reference proteome</keyword>
<dbReference type="EMBL" id="CP047045">
    <property type="protein sequence ID" value="QGZ93860.1"/>
    <property type="molecule type" value="Genomic_DNA"/>
</dbReference>
<dbReference type="RefSeq" id="WP_158764846.1">
    <property type="nucleotide sequence ID" value="NZ_CP047045.1"/>
</dbReference>
<dbReference type="AlphaFoldDB" id="A0A6I6MGQ5"/>